<dbReference type="EMBL" id="GG657895">
    <property type="protein sequence ID" value="EEF80272.1"/>
    <property type="molecule type" value="Genomic_DNA"/>
</dbReference>
<accession>C0N2I5</accession>
<evidence type="ECO:0000313" key="5">
    <source>
        <dbReference type="EMBL" id="EEF80193.1"/>
    </source>
</evidence>
<dbReference type="EMBL" id="GG657888">
    <property type="protein sequence ID" value="EEF80822.1"/>
    <property type="molecule type" value="Genomic_DNA"/>
</dbReference>
<evidence type="ECO:0000313" key="2">
    <source>
        <dbReference type="EMBL" id="EEF78785.1"/>
    </source>
</evidence>
<evidence type="ECO:0000313" key="7">
    <source>
        <dbReference type="EMBL" id="EEF80822.1"/>
    </source>
</evidence>
<evidence type="ECO:0000313" key="1">
    <source>
        <dbReference type="EMBL" id="EEF78416.1"/>
    </source>
</evidence>
<reference evidence="8 9" key="2">
    <citation type="journal article" date="2011" name="J. Bacteriol.">
        <title>Draft genome sequence of the chemolithoheterotrophic, halophilic methylotroph Methylophaga thiooxydans DMS010.</title>
        <authorList>
            <person name="Boden R."/>
            <person name="Ferriera S."/>
            <person name="Johnson J."/>
            <person name="Kelly D.P."/>
            <person name="Murrell J.C."/>
            <person name="Schafer H."/>
        </authorList>
    </citation>
    <scope>NUCLEOTIDE SEQUENCE [LARGE SCALE GENOMIC DNA]</scope>
    <source>
        <strain evidence="8 9">DMS010</strain>
    </source>
</reference>
<dbReference type="OrthoDB" id="6478242at2"/>
<proteinExistence type="predicted"/>
<name>C0N2I5_9GAMM</name>
<sequence length="73" mass="8074">MDEATVDVIQQLMAWHQKRVDELQLIVDQKGASIKIGEEIEITDPEVLKGVHLGVKISLSLLGKLPISLKEGE</sequence>
<dbReference type="EMBL" id="GG657904">
    <property type="protein sequence ID" value="EEF78785.1"/>
    <property type="molecule type" value="Genomic_DNA"/>
</dbReference>
<reference evidence="8" key="1">
    <citation type="submission" date="2008-01" db="EMBL/GenBank/DDBJ databases">
        <authorList>
            <person name="Schaefer H."/>
            <person name="Ferriera S."/>
            <person name="Johnson J."/>
            <person name="Kravitz S."/>
            <person name="Beeson K."/>
            <person name="Sutton G."/>
            <person name="Rogers Y.-H."/>
            <person name="Friedman R."/>
            <person name="Frazier M."/>
            <person name="Venter J.C."/>
        </authorList>
    </citation>
    <scope>NUCLEOTIDE SEQUENCE</scope>
    <source>
        <strain evidence="8">DMS010</strain>
    </source>
</reference>
<dbReference type="AlphaFoldDB" id="C0N2I5"/>
<evidence type="ECO:0000313" key="8">
    <source>
        <dbReference type="EMBL" id="EEF81036.1"/>
    </source>
</evidence>
<dbReference type="Proteomes" id="UP000004679">
    <property type="component" value="Unassembled WGS sequence"/>
</dbReference>
<dbReference type="EMBL" id="GG657896">
    <property type="protein sequence ID" value="EEF80148.1"/>
    <property type="molecule type" value="Genomic_DNA"/>
</dbReference>
<evidence type="ECO:0000313" key="3">
    <source>
        <dbReference type="EMBL" id="EEF79067.1"/>
    </source>
</evidence>
<evidence type="ECO:0000313" key="6">
    <source>
        <dbReference type="EMBL" id="EEF80272.1"/>
    </source>
</evidence>
<keyword evidence="9" id="KW-1185">Reference proteome</keyword>
<dbReference type="EMBL" id="GG657907">
    <property type="protein sequence ID" value="EEF78416.1"/>
    <property type="molecule type" value="Genomic_DNA"/>
</dbReference>
<protein>
    <submittedName>
        <fullName evidence="8">Uncharacterized protein</fullName>
    </submittedName>
</protein>
<gene>
    <name evidence="5" type="ORF">MDMS009_1089</name>
    <name evidence="6" type="ORF">MDMS009_1168</name>
    <name evidence="4" type="ORF">MDMS009_1305</name>
    <name evidence="3" type="ORF">MDMS009_2327</name>
    <name evidence="2" type="ORF">MDMS009_2529</name>
    <name evidence="1" type="ORF">MDMS009_2960</name>
    <name evidence="8" type="ORF">MDMS009_356</name>
    <name evidence="7" type="ORF">MDMS009_549</name>
</gene>
<dbReference type="EMBL" id="GG657900">
    <property type="protein sequence ID" value="EEF79067.1"/>
    <property type="molecule type" value="Genomic_DNA"/>
</dbReference>
<dbReference type="HOGENOM" id="CLU_2917402_0_0_6"/>
<dbReference type="EMBL" id="GG657884">
    <property type="protein sequence ID" value="EEF81036.1"/>
    <property type="molecule type" value="Genomic_DNA"/>
</dbReference>
<dbReference type="EMBL" id="GG657895">
    <property type="protein sequence ID" value="EEF80193.1"/>
    <property type="molecule type" value="Genomic_DNA"/>
</dbReference>
<organism evidence="8 9">
    <name type="scientific">Methylophaga thiooxydans DMS010</name>
    <dbReference type="NCBI Taxonomy" id="637616"/>
    <lineage>
        <taxon>Bacteria</taxon>
        <taxon>Pseudomonadati</taxon>
        <taxon>Pseudomonadota</taxon>
        <taxon>Gammaproteobacteria</taxon>
        <taxon>Thiotrichales</taxon>
        <taxon>Piscirickettsiaceae</taxon>
        <taxon>Methylophaga</taxon>
    </lineage>
</organism>
<evidence type="ECO:0000313" key="9">
    <source>
        <dbReference type="Proteomes" id="UP000004679"/>
    </source>
</evidence>
<evidence type="ECO:0000313" key="4">
    <source>
        <dbReference type="EMBL" id="EEF80148.1"/>
    </source>
</evidence>
<dbReference type="RefSeq" id="WP_008290147.1">
    <property type="nucleotide sequence ID" value="NZ_GG657884.1"/>
</dbReference>